<protein>
    <submittedName>
        <fullName evidence="1">Pyridoxamine 5-phosphate oxidase</fullName>
    </submittedName>
</protein>
<evidence type="ECO:0000313" key="1">
    <source>
        <dbReference type="EMBL" id="MEH7828310.1"/>
    </source>
</evidence>
<gene>
    <name evidence="1" type="ORF">V6590_09110</name>
</gene>
<dbReference type="RefSeq" id="WP_335422130.1">
    <property type="nucleotide sequence ID" value="NZ_JBALHR010000004.1"/>
</dbReference>
<evidence type="ECO:0000313" key="2">
    <source>
        <dbReference type="Proteomes" id="UP001431963"/>
    </source>
</evidence>
<dbReference type="EMBL" id="JBALHR010000004">
    <property type="protein sequence ID" value="MEH7828310.1"/>
    <property type="molecule type" value="Genomic_DNA"/>
</dbReference>
<accession>A0ABU8BVL9</accession>
<reference evidence="1" key="1">
    <citation type="submission" date="2024-02" db="EMBL/GenBank/DDBJ databases">
        <title>Genome sequences of strain Gemmobacter sp. JM10B15.</title>
        <authorList>
            <person name="Zhang M."/>
        </authorList>
    </citation>
    <scope>NUCLEOTIDE SEQUENCE</scope>
    <source>
        <strain evidence="1">JM10B15</strain>
    </source>
</reference>
<keyword evidence="2" id="KW-1185">Reference proteome</keyword>
<sequence>MSQPRPDPVQPADDNARSLARKLLSEATHAALAYTDPATAAPGISRIAFGLCPAYQPMTLVSALSAHHAALTTHPEAALMVGEVGDKGDPLTHPRLMLRVRASFIDRKSPDHPALRDHWLLGHPKARLYIDFADFALVRLQPVSALLNGGFGKAFRLEVEDLLPPT</sequence>
<organism evidence="1 2">
    <name type="scientific">Gemmobacter denitrificans</name>
    <dbReference type="NCBI Taxonomy" id="3123040"/>
    <lineage>
        <taxon>Bacteria</taxon>
        <taxon>Pseudomonadati</taxon>
        <taxon>Pseudomonadota</taxon>
        <taxon>Alphaproteobacteria</taxon>
        <taxon>Rhodobacterales</taxon>
        <taxon>Paracoccaceae</taxon>
        <taxon>Gemmobacter</taxon>
    </lineage>
</organism>
<dbReference type="Gene3D" id="2.30.110.10">
    <property type="entry name" value="Electron Transport, Fmn-binding Protein, Chain A"/>
    <property type="match status" value="1"/>
</dbReference>
<dbReference type="Proteomes" id="UP001431963">
    <property type="component" value="Unassembled WGS sequence"/>
</dbReference>
<comment type="caution">
    <text evidence="1">The sequence shown here is derived from an EMBL/GenBank/DDBJ whole genome shotgun (WGS) entry which is preliminary data.</text>
</comment>
<proteinExistence type="predicted"/>
<dbReference type="InterPro" id="IPR012349">
    <property type="entry name" value="Split_barrel_FMN-bd"/>
</dbReference>
<dbReference type="SUPFAM" id="SSF50475">
    <property type="entry name" value="FMN-binding split barrel"/>
    <property type="match status" value="1"/>
</dbReference>
<name>A0ABU8BVL9_9RHOB</name>